<dbReference type="AlphaFoldDB" id="R0IRE2"/>
<dbReference type="GO" id="GO:0017108">
    <property type="term" value="F:5'-flap endonuclease activity"/>
    <property type="evidence" value="ECO:0007669"/>
    <property type="project" value="TreeGrafter"/>
</dbReference>
<dbReference type="PROSITE" id="PS50330">
    <property type="entry name" value="UIM"/>
    <property type="match status" value="1"/>
</dbReference>
<dbReference type="Pfam" id="PF00867">
    <property type="entry name" value="XPG_I"/>
    <property type="match status" value="1"/>
</dbReference>
<evidence type="ECO:0000259" key="2">
    <source>
        <dbReference type="SMART" id="SM00484"/>
    </source>
</evidence>
<dbReference type="eggNOG" id="KOG2520">
    <property type="taxonomic scope" value="Eukaryota"/>
</dbReference>
<gene>
    <name evidence="3" type="ORF">SETTUDRAFT_153956</name>
</gene>
<dbReference type="Proteomes" id="UP000016935">
    <property type="component" value="Unassembled WGS sequence"/>
</dbReference>
<reference evidence="3 4" key="1">
    <citation type="journal article" date="2012" name="PLoS Pathog.">
        <title>Diverse lifestyles and strategies of plant pathogenesis encoded in the genomes of eighteen Dothideomycetes fungi.</title>
        <authorList>
            <person name="Ohm R.A."/>
            <person name="Feau N."/>
            <person name="Henrissat B."/>
            <person name="Schoch C.L."/>
            <person name="Horwitz B.A."/>
            <person name="Barry K.W."/>
            <person name="Condon B.J."/>
            <person name="Copeland A.C."/>
            <person name="Dhillon B."/>
            <person name="Glaser F."/>
            <person name="Hesse C.N."/>
            <person name="Kosti I."/>
            <person name="LaButti K."/>
            <person name="Lindquist E.A."/>
            <person name="Lucas S."/>
            <person name="Salamov A.A."/>
            <person name="Bradshaw R.E."/>
            <person name="Ciuffetti L."/>
            <person name="Hamelin R.C."/>
            <person name="Kema G.H.J."/>
            <person name="Lawrence C."/>
            <person name="Scott J.A."/>
            <person name="Spatafora J.W."/>
            <person name="Turgeon B.G."/>
            <person name="de Wit P.J.G.M."/>
            <person name="Zhong S."/>
            <person name="Goodwin S.B."/>
            <person name="Grigoriev I.V."/>
        </authorList>
    </citation>
    <scope>NUCLEOTIDE SEQUENCE [LARGE SCALE GENOMIC DNA]</scope>
    <source>
        <strain evidence="4">28A</strain>
    </source>
</reference>
<feature type="compositionally biased region" description="Low complexity" evidence="1">
    <location>
        <begin position="738"/>
        <end position="750"/>
    </location>
</feature>
<evidence type="ECO:0000313" key="3">
    <source>
        <dbReference type="EMBL" id="EOA87246.1"/>
    </source>
</evidence>
<dbReference type="RefSeq" id="XP_008025699.1">
    <property type="nucleotide sequence ID" value="XM_008027508.1"/>
</dbReference>
<dbReference type="HOGENOM" id="CLU_377948_0_0_1"/>
<dbReference type="InterPro" id="IPR006084">
    <property type="entry name" value="XPG/Rad2"/>
</dbReference>
<dbReference type="InterPro" id="IPR036279">
    <property type="entry name" value="5-3_exonuclease_C_sf"/>
</dbReference>
<dbReference type="SUPFAM" id="SSF47807">
    <property type="entry name" value="5' to 3' exonuclease, C-terminal subdomain"/>
    <property type="match status" value="1"/>
</dbReference>
<evidence type="ECO:0000313" key="4">
    <source>
        <dbReference type="Proteomes" id="UP000016935"/>
    </source>
</evidence>
<dbReference type="GO" id="GO:0006281">
    <property type="term" value="P:DNA repair"/>
    <property type="evidence" value="ECO:0007669"/>
    <property type="project" value="UniProtKB-ARBA"/>
</dbReference>
<dbReference type="GeneID" id="19397358"/>
<dbReference type="InterPro" id="IPR003903">
    <property type="entry name" value="UIM_dom"/>
</dbReference>
<feature type="region of interest" description="Disordered" evidence="1">
    <location>
        <begin position="690"/>
        <end position="753"/>
    </location>
</feature>
<dbReference type="Gene3D" id="3.40.50.1010">
    <property type="entry name" value="5'-nuclease"/>
    <property type="match status" value="1"/>
</dbReference>
<dbReference type="STRING" id="671987.R0IRE2"/>
<dbReference type="OrthoDB" id="2959108at2759"/>
<protein>
    <recommendedName>
        <fullName evidence="2">XPG-I domain-containing protein</fullName>
    </recommendedName>
</protein>
<dbReference type="SMART" id="SM00484">
    <property type="entry name" value="XPGI"/>
    <property type="match status" value="1"/>
</dbReference>
<dbReference type="PANTHER" id="PTHR11081">
    <property type="entry name" value="FLAP ENDONUCLEASE FAMILY MEMBER"/>
    <property type="match status" value="1"/>
</dbReference>
<accession>R0IRE2</accession>
<feature type="domain" description="XPG-I" evidence="2">
    <location>
        <begin position="90"/>
        <end position="160"/>
    </location>
</feature>
<feature type="region of interest" description="Disordered" evidence="1">
    <location>
        <begin position="409"/>
        <end position="536"/>
    </location>
</feature>
<feature type="compositionally biased region" description="Acidic residues" evidence="1">
    <location>
        <begin position="527"/>
        <end position="536"/>
    </location>
</feature>
<organism evidence="3 4">
    <name type="scientific">Exserohilum turcicum (strain 28A)</name>
    <name type="common">Northern leaf blight fungus</name>
    <name type="synonym">Setosphaeria turcica</name>
    <dbReference type="NCBI Taxonomy" id="671987"/>
    <lineage>
        <taxon>Eukaryota</taxon>
        <taxon>Fungi</taxon>
        <taxon>Dikarya</taxon>
        <taxon>Ascomycota</taxon>
        <taxon>Pezizomycotina</taxon>
        <taxon>Dothideomycetes</taxon>
        <taxon>Pleosporomycetidae</taxon>
        <taxon>Pleosporales</taxon>
        <taxon>Pleosporineae</taxon>
        <taxon>Pleosporaceae</taxon>
        <taxon>Exserohilum</taxon>
    </lineage>
</organism>
<dbReference type="SUPFAM" id="SSF88723">
    <property type="entry name" value="PIN domain-like"/>
    <property type="match status" value="1"/>
</dbReference>
<dbReference type="InterPro" id="IPR029060">
    <property type="entry name" value="PIN-like_dom_sf"/>
</dbReference>
<dbReference type="PANTHER" id="PTHR11081:SF62">
    <property type="entry name" value="XPG-I DOMAIN-CONTAINING PROTEIN"/>
    <property type="match status" value="1"/>
</dbReference>
<feature type="compositionally biased region" description="Polar residues" evidence="1">
    <location>
        <begin position="606"/>
        <end position="622"/>
    </location>
</feature>
<feature type="compositionally biased region" description="Low complexity" evidence="1">
    <location>
        <begin position="695"/>
        <end position="706"/>
    </location>
</feature>
<keyword evidence="4" id="KW-1185">Reference proteome</keyword>
<name>R0IRE2_EXST2</name>
<feature type="compositionally biased region" description="Pro residues" evidence="1">
    <location>
        <begin position="707"/>
        <end position="733"/>
    </location>
</feature>
<dbReference type="InterPro" id="IPR006086">
    <property type="entry name" value="XPG-I_dom"/>
</dbReference>
<feature type="region of interest" description="Disordered" evidence="1">
    <location>
        <begin position="575"/>
        <end position="634"/>
    </location>
</feature>
<dbReference type="EMBL" id="KB908592">
    <property type="protein sequence ID" value="EOA87246.1"/>
    <property type="molecule type" value="Genomic_DNA"/>
</dbReference>
<sequence length="771" mass="85197">MGVTALWDTIRRHEQSVPLAQLAEDHHRRYGRPLRIAVDEADWRFNNLTAQQVYIIRETSKDPVFQGIERAMGQGKINYEERRLLQEMLRYFGIPYHEAPGEAEAECARIQVLGLVDAVWSQDSDCLLFGCTLWLYDHRVAKDKHIADRSKENTKKQGKYANMVRASDLKQRHGLDREGYVLFAMLVGGDYDERGLPQCGPGIALQAVRRGLGKSLCACRDQRECDLWSEELAAFLHSTPRGRAIPVPPLFPDYKILKKYYSPKVTSDVELLERSMLSPDYTRPISEHELLQLTSERFNIWGRLYMNWVGPVLLTRNLIARDSTLPKEVVHGIRLTKQRTKKATDIPPTRTFERKLTFSPFGVTNLCRDDFEGSELGHWNGDKETLFDEGYRVECEIPEYWLRKVLPVDVLDPPPTTPKSASKRKRRADDTEDDVEMSSSKRKRTTPSKSSGRSALEPGVLSQPSKSPSSTRLTTVIELSDSEDEIHHQDSSAPSPRRPSPFATTDSMTGPRFPTAYDPGPPGLSIDGEEIGEEEYEDIQLAIRLSMQDQTDSPMPPSTKGKYDDIFAMRESGRNIQGSPVPAWEFDPSTVPTSSSRGPRVPRLGVTSTQSTGNGSRGTHANASRVDSVETPSRQLPAAHGDIAADSGVLVAQGHTFVGQEVEASAPAEPSLAEIRAARLRRFAVLSVPTPPVPASSIPASSIPASSVPPPSVPPPSVPPPSVPPPSVPPPSVPDAKNASNSAPSSTPTTVHHEIIRGVAVEVECIDLTDD</sequence>
<dbReference type="CDD" id="cd09870">
    <property type="entry name" value="PIN_YEN1"/>
    <property type="match status" value="1"/>
</dbReference>
<dbReference type="PRINTS" id="PR00853">
    <property type="entry name" value="XPGRADSUPER"/>
</dbReference>
<evidence type="ECO:0000256" key="1">
    <source>
        <dbReference type="SAM" id="MobiDB-lite"/>
    </source>
</evidence>
<feature type="compositionally biased region" description="Polar residues" evidence="1">
    <location>
        <begin position="462"/>
        <end position="474"/>
    </location>
</feature>
<proteinExistence type="predicted"/>
<reference evidence="3 4" key="2">
    <citation type="journal article" date="2013" name="PLoS Genet.">
        <title>Comparative genome structure, secondary metabolite, and effector coding capacity across Cochliobolus pathogens.</title>
        <authorList>
            <person name="Condon B.J."/>
            <person name="Leng Y."/>
            <person name="Wu D."/>
            <person name="Bushley K.E."/>
            <person name="Ohm R.A."/>
            <person name="Otillar R."/>
            <person name="Martin J."/>
            <person name="Schackwitz W."/>
            <person name="Grimwood J."/>
            <person name="MohdZainudin N."/>
            <person name="Xue C."/>
            <person name="Wang R."/>
            <person name="Manning V.A."/>
            <person name="Dhillon B."/>
            <person name="Tu Z.J."/>
            <person name="Steffenson B.J."/>
            <person name="Salamov A."/>
            <person name="Sun H."/>
            <person name="Lowry S."/>
            <person name="LaButti K."/>
            <person name="Han J."/>
            <person name="Copeland A."/>
            <person name="Lindquist E."/>
            <person name="Barry K."/>
            <person name="Schmutz J."/>
            <person name="Baker S.E."/>
            <person name="Ciuffetti L.M."/>
            <person name="Grigoriev I.V."/>
            <person name="Zhong S."/>
            <person name="Turgeon B.G."/>
        </authorList>
    </citation>
    <scope>NUCLEOTIDE SEQUENCE [LARGE SCALE GENOMIC DNA]</scope>
    <source>
        <strain evidence="4">28A</strain>
    </source>
</reference>